<proteinExistence type="predicted"/>
<sequence length="280" mass="33371">MTKCLTYFSLLFLFTSCAFISEKFKGTTDSLIEVDALDHFENSTIIIGDPELESEEAEVDFQQYEDQYAEPNNTEGIKEIHFTELWIWEYLSEDREWKEMWVFREPNLNYWLFERLSSFGVSSEMCEWVLAKPNGEYIFNYQEPEMNTPNTIDRQVIDFVDEKEFSYFWKPRGEIKNFGDSVHGWEVFKGEKYEVFFKGQPDPSVFYVGTSDIDMRPLHHFNNLEGDIELPISFPIGIPKNTMVLSEETDFAYYNMKVNYRFKHISSNSYYVYLPEDYFE</sequence>
<keyword evidence="3" id="KW-1185">Reference proteome</keyword>
<dbReference type="RefSeq" id="WP_026815100.1">
    <property type="nucleotide sequence ID" value="NZ_BMWP01000001.1"/>
</dbReference>
<accession>A0A918ILN1</accession>
<keyword evidence="1" id="KW-0732">Signal</keyword>
<evidence type="ECO:0000313" key="2">
    <source>
        <dbReference type="EMBL" id="GGW21930.1"/>
    </source>
</evidence>
<feature type="signal peptide" evidence="1">
    <location>
        <begin position="1"/>
        <end position="20"/>
    </location>
</feature>
<name>A0A918ILN1_9FLAO</name>
<evidence type="ECO:0000256" key="1">
    <source>
        <dbReference type="SAM" id="SignalP"/>
    </source>
</evidence>
<feature type="chain" id="PRO_5037287838" description="Lipoprotein" evidence="1">
    <location>
        <begin position="21"/>
        <end position="280"/>
    </location>
</feature>
<reference evidence="2" key="2">
    <citation type="submission" date="2020-09" db="EMBL/GenBank/DDBJ databases">
        <authorList>
            <person name="Sun Q."/>
            <person name="Kim S."/>
        </authorList>
    </citation>
    <scope>NUCLEOTIDE SEQUENCE</scope>
    <source>
        <strain evidence="2">KCTC 12113</strain>
    </source>
</reference>
<evidence type="ECO:0008006" key="4">
    <source>
        <dbReference type="Google" id="ProtNLM"/>
    </source>
</evidence>
<dbReference type="Proteomes" id="UP000634668">
    <property type="component" value="Unassembled WGS sequence"/>
</dbReference>
<gene>
    <name evidence="2" type="ORF">GCM10007383_00930</name>
</gene>
<dbReference type="EMBL" id="BMWP01000001">
    <property type="protein sequence ID" value="GGW21930.1"/>
    <property type="molecule type" value="Genomic_DNA"/>
</dbReference>
<organism evidence="2 3">
    <name type="scientific">Arenibacter certesii</name>
    <dbReference type="NCBI Taxonomy" id="228955"/>
    <lineage>
        <taxon>Bacteria</taxon>
        <taxon>Pseudomonadati</taxon>
        <taxon>Bacteroidota</taxon>
        <taxon>Flavobacteriia</taxon>
        <taxon>Flavobacteriales</taxon>
        <taxon>Flavobacteriaceae</taxon>
        <taxon>Arenibacter</taxon>
    </lineage>
</organism>
<comment type="caution">
    <text evidence="2">The sequence shown here is derived from an EMBL/GenBank/DDBJ whole genome shotgun (WGS) entry which is preliminary data.</text>
</comment>
<protein>
    <recommendedName>
        <fullName evidence="4">Lipoprotein</fullName>
    </recommendedName>
</protein>
<reference evidence="2" key="1">
    <citation type="journal article" date="2014" name="Int. J. Syst. Evol. Microbiol.">
        <title>Complete genome sequence of Corynebacterium casei LMG S-19264T (=DSM 44701T), isolated from a smear-ripened cheese.</title>
        <authorList>
            <consortium name="US DOE Joint Genome Institute (JGI-PGF)"/>
            <person name="Walter F."/>
            <person name="Albersmeier A."/>
            <person name="Kalinowski J."/>
            <person name="Ruckert C."/>
        </authorList>
    </citation>
    <scope>NUCLEOTIDE SEQUENCE</scope>
    <source>
        <strain evidence="2">KCTC 12113</strain>
    </source>
</reference>
<evidence type="ECO:0000313" key="3">
    <source>
        <dbReference type="Proteomes" id="UP000634668"/>
    </source>
</evidence>
<dbReference type="PROSITE" id="PS51257">
    <property type="entry name" value="PROKAR_LIPOPROTEIN"/>
    <property type="match status" value="1"/>
</dbReference>
<dbReference type="AlphaFoldDB" id="A0A918ILN1"/>